<keyword evidence="3" id="KW-1185">Reference proteome</keyword>
<evidence type="ECO:0000313" key="3">
    <source>
        <dbReference type="Proteomes" id="UP000235786"/>
    </source>
</evidence>
<gene>
    <name evidence="2" type="ORF">L207DRAFT_642156</name>
</gene>
<dbReference type="Pfam" id="PF06985">
    <property type="entry name" value="HET"/>
    <property type="match status" value="1"/>
</dbReference>
<dbReference type="OrthoDB" id="5125733at2759"/>
<accession>A0A2J6QU87</accession>
<dbReference type="Proteomes" id="UP000235786">
    <property type="component" value="Unassembled WGS sequence"/>
</dbReference>
<dbReference type="PANTHER" id="PTHR33112">
    <property type="entry name" value="DOMAIN PROTEIN, PUTATIVE-RELATED"/>
    <property type="match status" value="1"/>
</dbReference>
<evidence type="ECO:0000259" key="1">
    <source>
        <dbReference type="Pfam" id="PF06985"/>
    </source>
</evidence>
<proteinExistence type="predicted"/>
<dbReference type="EMBL" id="KZ613971">
    <property type="protein sequence ID" value="PMD29827.1"/>
    <property type="molecule type" value="Genomic_DNA"/>
</dbReference>
<dbReference type="PANTHER" id="PTHR33112:SF10">
    <property type="entry name" value="TOL"/>
    <property type="match status" value="1"/>
</dbReference>
<sequence>MSESLGMQTSPMGKLCSACSNIFAQWDVIIEKYFDTFSMNLGRLFLNYHNNPREWILSANDGCVFCLRMFDSLEKEEAEALIQSLASGHELSMKTATWHEGATGWRISSSFYLARQTDLTPRKQERENKFGRPETSLELQEAAHELELELESSTGTRNSLEFAKQWLKSCMDTHSQSEVKNVVKVPTRLLMLRENIVRLLTTGEMKPCHYATLSHCWGKVDNLTLRRNNIDALHQEIPVDTLCKTFQDAIFVTRALGFCHLWIDSLCIIQDDDLDWQKESASMAEVYGNAIVNIAATNARDGLDGLFVERSTARASRQYIRTNSSQTFEIKDNKLYNRCLERTPLSRRAWVFQERFLARRTIHFSAEQIFCECRSQIACESHPTGLKRDPEFFSPFPKGDIPRKWPQIVDLYSKALLTFQRDKLVALSGVARYLQKISGDEYCAGLWRKDLESQLCWKIDRWHPDRPSESIQLPYRAPSWSWACTDQPVIPVWDGCHHTILIHVTEVSLIPLTLDPLGELLDGHLKIDCGPLLKGASAITYYPGSVLGSGLIAFKDSPRRRYAMDLSFDNDPPSSAGDIFFLLVWRKTIELAGGVFIEGAGGEKLEEAGGLILARAAHSYNGSFIRVGVWDNSVLNFGSEENINGLLECPGFAMGESLYHEVLGADKSDTLQYSIIII</sequence>
<protein>
    <submittedName>
        <fullName evidence="2">HET-domain-containing protein</fullName>
    </submittedName>
</protein>
<organism evidence="2 3">
    <name type="scientific">Hyaloscypha variabilis (strain UAMH 11265 / GT02V1 / F)</name>
    <name type="common">Meliniomyces variabilis</name>
    <dbReference type="NCBI Taxonomy" id="1149755"/>
    <lineage>
        <taxon>Eukaryota</taxon>
        <taxon>Fungi</taxon>
        <taxon>Dikarya</taxon>
        <taxon>Ascomycota</taxon>
        <taxon>Pezizomycotina</taxon>
        <taxon>Leotiomycetes</taxon>
        <taxon>Helotiales</taxon>
        <taxon>Hyaloscyphaceae</taxon>
        <taxon>Hyaloscypha</taxon>
        <taxon>Hyaloscypha variabilis</taxon>
    </lineage>
</organism>
<feature type="domain" description="Heterokaryon incompatibility" evidence="1">
    <location>
        <begin position="210"/>
        <end position="354"/>
    </location>
</feature>
<dbReference type="AlphaFoldDB" id="A0A2J6QU87"/>
<dbReference type="InterPro" id="IPR010730">
    <property type="entry name" value="HET"/>
</dbReference>
<evidence type="ECO:0000313" key="2">
    <source>
        <dbReference type="EMBL" id="PMD29827.1"/>
    </source>
</evidence>
<reference evidence="2 3" key="1">
    <citation type="submission" date="2016-04" db="EMBL/GenBank/DDBJ databases">
        <title>A degradative enzymes factory behind the ericoid mycorrhizal symbiosis.</title>
        <authorList>
            <consortium name="DOE Joint Genome Institute"/>
            <person name="Martino E."/>
            <person name="Morin E."/>
            <person name="Grelet G."/>
            <person name="Kuo A."/>
            <person name="Kohler A."/>
            <person name="Daghino S."/>
            <person name="Barry K."/>
            <person name="Choi C."/>
            <person name="Cichocki N."/>
            <person name="Clum A."/>
            <person name="Copeland A."/>
            <person name="Hainaut M."/>
            <person name="Haridas S."/>
            <person name="Labutti K."/>
            <person name="Lindquist E."/>
            <person name="Lipzen A."/>
            <person name="Khouja H.-R."/>
            <person name="Murat C."/>
            <person name="Ohm R."/>
            <person name="Olson A."/>
            <person name="Spatafora J."/>
            <person name="Veneault-Fourrey C."/>
            <person name="Henrissat B."/>
            <person name="Grigoriev I."/>
            <person name="Martin F."/>
            <person name="Perotto S."/>
        </authorList>
    </citation>
    <scope>NUCLEOTIDE SEQUENCE [LARGE SCALE GENOMIC DNA]</scope>
    <source>
        <strain evidence="2 3">F</strain>
    </source>
</reference>
<name>A0A2J6QU87_HYAVF</name>